<dbReference type="CDD" id="cd18912">
    <property type="entry name" value="bHLH_TS_bHLHa9"/>
    <property type="match status" value="1"/>
</dbReference>
<evidence type="ECO:0000313" key="4">
    <source>
        <dbReference type="Proteomes" id="UP000198323"/>
    </source>
</evidence>
<dbReference type="STRING" id="9009.A0A226MWX8"/>
<dbReference type="Gene3D" id="4.10.280.10">
    <property type="entry name" value="Helix-loop-helix DNA-binding domain"/>
    <property type="match status" value="1"/>
</dbReference>
<dbReference type="GO" id="GO:0000977">
    <property type="term" value="F:RNA polymerase II transcription regulatory region sequence-specific DNA binding"/>
    <property type="evidence" value="ECO:0007669"/>
    <property type="project" value="TreeGrafter"/>
</dbReference>
<dbReference type="PANTHER" id="PTHR23349:SF10">
    <property type="entry name" value="CLASS A BASIC HELIX-LOOP-HELIX PROTEIN 9"/>
    <property type="match status" value="1"/>
</dbReference>
<dbReference type="GO" id="GO:0032502">
    <property type="term" value="P:developmental process"/>
    <property type="evidence" value="ECO:0007669"/>
    <property type="project" value="TreeGrafter"/>
</dbReference>
<dbReference type="PANTHER" id="PTHR23349">
    <property type="entry name" value="BASIC HELIX-LOOP-HELIX TRANSCRIPTION FACTOR, TWIST"/>
    <property type="match status" value="1"/>
</dbReference>
<dbReference type="InterPro" id="IPR011598">
    <property type="entry name" value="bHLH_dom"/>
</dbReference>
<proteinExistence type="predicted"/>
<reference evidence="3 4" key="1">
    <citation type="submission" date="2016-07" db="EMBL/GenBank/DDBJ databases">
        <title>Disparate Historic Effective Population Sizes Predicted by Modern Levels of Genome Diversity for the Scaled Quail (Callipepla squamata) and the Northern Bobwhite (Colinus virginianus): Inferences from First and Second Generation Draft Genome Assemblies for Sympatric New World Quail.</title>
        <authorList>
            <person name="Oldeschulte D.L."/>
            <person name="Halley Y.A."/>
            <person name="Bhattarai E.K."/>
            <person name="Brashear W.A."/>
            <person name="Hill J."/>
            <person name="Metz R.P."/>
            <person name="Johnson C.D."/>
            <person name="Rollins D."/>
            <person name="Peterson M.J."/>
            <person name="Bickhart D.M."/>
            <person name="Decker J.E."/>
            <person name="Seabury C.M."/>
        </authorList>
    </citation>
    <scope>NUCLEOTIDE SEQUENCE [LARGE SCALE GENOMIC DNA]</scope>
    <source>
        <strain evidence="3 4">Texas</strain>
        <tissue evidence="3">Leg muscle</tissue>
    </source>
</reference>
<dbReference type="Proteomes" id="UP000198323">
    <property type="component" value="Unassembled WGS sequence"/>
</dbReference>
<protein>
    <recommendedName>
        <fullName evidence="2">BHLH domain-containing protein</fullName>
    </recommendedName>
</protein>
<evidence type="ECO:0000259" key="2">
    <source>
        <dbReference type="PROSITE" id="PS50888"/>
    </source>
</evidence>
<dbReference type="InterPro" id="IPR050283">
    <property type="entry name" value="E-box_TF_Regulators"/>
</dbReference>
<dbReference type="GO" id="GO:0000981">
    <property type="term" value="F:DNA-binding transcription factor activity, RNA polymerase II-specific"/>
    <property type="evidence" value="ECO:0007669"/>
    <property type="project" value="TreeGrafter"/>
</dbReference>
<sequence>MSRAAAARLGEPDSSEEELEQAAAPRACYRQERWVPKGRDAAACLGDTEEMKVRKRSRPARSKARRMAANVRERKRILDYNQAFNALRLALKHDLGGKRLSKIATLRRAIHRIAALSLSLHCWPCSHSECRRQSVRDGCPVPPTAPGYGRYPPESQLQHYESQQEDRPAAGPVFYPVWSQQKHTSNLQALPLAPLPWQLGGFQSSGYQCLPIH</sequence>
<dbReference type="EMBL" id="MCFN01000384">
    <property type="protein sequence ID" value="OXB59509.1"/>
    <property type="molecule type" value="Genomic_DNA"/>
</dbReference>
<organism evidence="3 4">
    <name type="scientific">Callipepla squamata</name>
    <name type="common">Scaled quail</name>
    <dbReference type="NCBI Taxonomy" id="9009"/>
    <lineage>
        <taxon>Eukaryota</taxon>
        <taxon>Metazoa</taxon>
        <taxon>Chordata</taxon>
        <taxon>Craniata</taxon>
        <taxon>Vertebrata</taxon>
        <taxon>Euteleostomi</taxon>
        <taxon>Archelosauria</taxon>
        <taxon>Archosauria</taxon>
        <taxon>Dinosauria</taxon>
        <taxon>Saurischia</taxon>
        <taxon>Theropoda</taxon>
        <taxon>Coelurosauria</taxon>
        <taxon>Aves</taxon>
        <taxon>Neognathae</taxon>
        <taxon>Galloanserae</taxon>
        <taxon>Galliformes</taxon>
        <taxon>Odontophoridae</taxon>
        <taxon>Callipepla</taxon>
    </lineage>
</organism>
<comment type="caution">
    <text evidence="3">The sequence shown here is derived from an EMBL/GenBank/DDBJ whole genome shotgun (WGS) entry which is preliminary data.</text>
</comment>
<dbReference type="SMART" id="SM00353">
    <property type="entry name" value="HLH"/>
    <property type="match status" value="1"/>
</dbReference>
<evidence type="ECO:0000313" key="3">
    <source>
        <dbReference type="EMBL" id="OXB59509.1"/>
    </source>
</evidence>
<dbReference type="InterPro" id="IPR036638">
    <property type="entry name" value="HLH_DNA-bd_sf"/>
</dbReference>
<feature type="region of interest" description="Disordered" evidence="1">
    <location>
        <begin position="1"/>
        <end position="22"/>
    </location>
</feature>
<name>A0A226MWX8_CALSU</name>
<feature type="domain" description="BHLH" evidence="2">
    <location>
        <begin position="64"/>
        <end position="116"/>
    </location>
</feature>
<accession>A0A226MWX8</accession>
<gene>
    <name evidence="3" type="ORF">ASZ78_004482</name>
</gene>
<dbReference type="PROSITE" id="PS50888">
    <property type="entry name" value="BHLH"/>
    <property type="match status" value="1"/>
</dbReference>
<dbReference type="OrthoDB" id="6241467at2759"/>
<dbReference type="AlphaFoldDB" id="A0A226MWX8"/>
<evidence type="ECO:0000256" key="1">
    <source>
        <dbReference type="SAM" id="MobiDB-lite"/>
    </source>
</evidence>
<dbReference type="GO" id="GO:0046983">
    <property type="term" value="F:protein dimerization activity"/>
    <property type="evidence" value="ECO:0007669"/>
    <property type="project" value="InterPro"/>
</dbReference>
<dbReference type="SUPFAM" id="SSF47459">
    <property type="entry name" value="HLH, helix-loop-helix DNA-binding domain"/>
    <property type="match status" value="1"/>
</dbReference>
<dbReference type="Pfam" id="PF00010">
    <property type="entry name" value="HLH"/>
    <property type="match status" value="1"/>
</dbReference>
<keyword evidence="4" id="KW-1185">Reference proteome</keyword>